<dbReference type="EMBL" id="JBHFNR010000157">
    <property type="protein sequence ID" value="MFB2895460.1"/>
    <property type="molecule type" value="Genomic_DNA"/>
</dbReference>
<accession>A0ABV4XVA3</accession>
<keyword evidence="2" id="KW-1185">Reference proteome</keyword>
<proteinExistence type="predicted"/>
<organism evidence="1 2">
    <name type="scientific">Floridaenema flaviceps BLCC-F50</name>
    <dbReference type="NCBI Taxonomy" id="3153642"/>
    <lineage>
        <taxon>Bacteria</taxon>
        <taxon>Bacillati</taxon>
        <taxon>Cyanobacteriota</taxon>
        <taxon>Cyanophyceae</taxon>
        <taxon>Oscillatoriophycideae</taxon>
        <taxon>Aerosakkonematales</taxon>
        <taxon>Aerosakkonemataceae</taxon>
        <taxon>Floridanema</taxon>
        <taxon>Floridanema flaviceps</taxon>
    </lineage>
</organism>
<dbReference type="RefSeq" id="WP_413265096.1">
    <property type="nucleotide sequence ID" value="NZ_JBHFNR010000157.1"/>
</dbReference>
<evidence type="ECO:0008006" key="3">
    <source>
        <dbReference type="Google" id="ProtNLM"/>
    </source>
</evidence>
<dbReference type="Proteomes" id="UP001576784">
    <property type="component" value="Unassembled WGS sequence"/>
</dbReference>
<comment type="caution">
    <text evidence="1">The sequence shown here is derived from an EMBL/GenBank/DDBJ whole genome shotgun (WGS) entry which is preliminary data.</text>
</comment>
<gene>
    <name evidence="1" type="ORF">ACE1CI_21355</name>
</gene>
<reference evidence="1 2" key="1">
    <citation type="submission" date="2024-09" db="EMBL/GenBank/DDBJ databases">
        <title>Floridaenema gen nov. (Aerosakkonemataceae, Aerosakkonematales ord. nov., Cyanobacteria) from benthic tropical and subtropical fresh waters, with the description of four new species.</title>
        <authorList>
            <person name="Moretto J.A."/>
            <person name="Berthold D.E."/>
            <person name="Lefler F.W."/>
            <person name="Huang I.-S."/>
            <person name="Laughinghouse H. IV."/>
        </authorList>
    </citation>
    <scope>NUCLEOTIDE SEQUENCE [LARGE SCALE GENOMIC DNA]</scope>
    <source>
        <strain evidence="1 2">BLCC-F50</strain>
    </source>
</reference>
<dbReference type="SUPFAM" id="SSF53756">
    <property type="entry name" value="UDP-Glycosyltransferase/glycogen phosphorylase"/>
    <property type="match status" value="1"/>
</dbReference>
<evidence type="ECO:0000313" key="1">
    <source>
        <dbReference type="EMBL" id="MFB2895460.1"/>
    </source>
</evidence>
<evidence type="ECO:0000313" key="2">
    <source>
        <dbReference type="Proteomes" id="UP001576784"/>
    </source>
</evidence>
<sequence length="391" mass="45287">MATSLAILRDRGLFMQPLKILIISGANLLKNPMCGNWINGLSKAGHQVVSVYWQSTQLSFQQLRNWGITEPTTVFRFYKELPKYTRNNLVKFLGGRPDILFCWEGVPTLKPLQVVKPYFPEAKTVFMIDTYPNAPHLLSELFHIFRYSATNRLIDAYIFYSEAMCKLFYQQVFLAKNKPYLALIEPFPESAFDLGKTELPQELKLERIDNQPYVVFTGNAESLWSTYYKQAQNAVGQFLLRLAARGVHIFVNNNADLKNIANLHHYPAFSNADLLEGRFARYLSQFDAHLIFYNELNNTIRRRVASGLSTRLAFSLTSTCPIAVSQTSQFIHEYWSDRPFGFMFRDVDDLANSLQDRKKLDLLRANMEKVHFYFSIESQNERIYKFLTGIL</sequence>
<protein>
    <recommendedName>
        <fullName evidence="3">Glycosyltransferase family 1 protein</fullName>
    </recommendedName>
</protein>
<name>A0ABV4XVA3_9CYAN</name>